<dbReference type="Gene3D" id="3.30.420.10">
    <property type="entry name" value="Ribonuclease H-like superfamily/Ribonuclease H"/>
    <property type="match status" value="1"/>
</dbReference>
<organism evidence="2 3">
    <name type="scientific">Dipteronia sinensis</name>
    <dbReference type="NCBI Taxonomy" id="43782"/>
    <lineage>
        <taxon>Eukaryota</taxon>
        <taxon>Viridiplantae</taxon>
        <taxon>Streptophyta</taxon>
        <taxon>Embryophyta</taxon>
        <taxon>Tracheophyta</taxon>
        <taxon>Spermatophyta</taxon>
        <taxon>Magnoliopsida</taxon>
        <taxon>eudicotyledons</taxon>
        <taxon>Gunneridae</taxon>
        <taxon>Pentapetalae</taxon>
        <taxon>rosids</taxon>
        <taxon>malvids</taxon>
        <taxon>Sapindales</taxon>
        <taxon>Sapindaceae</taxon>
        <taxon>Hippocastanoideae</taxon>
        <taxon>Acereae</taxon>
        <taxon>Dipteronia</taxon>
    </lineage>
</organism>
<dbReference type="Proteomes" id="UP001281410">
    <property type="component" value="Unassembled WGS sequence"/>
</dbReference>
<dbReference type="CDD" id="cd06222">
    <property type="entry name" value="RNase_H_like"/>
    <property type="match status" value="1"/>
</dbReference>
<dbReference type="EMBL" id="JANJYJ010000002">
    <property type="protein sequence ID" value="KAK3228043.1"/>
    <property type="molecule type" value="Genomic_DNA"/>
</dbReference>
<dbReference type="InterPro" id="IPR036397">
    <property type="entry name" value="RNaseH_sf"/>
</dbReference>
<protein>
    <recommendedName>
        <fullName evidence="1">RNase H type-1 domain-containing protein</fullName>
    </recommendedName>
</protein>
<reference evidence="2" key="1">
    <citation type="journal article" date="2023" name="Plant J.">
        <title>Genome sequences and population genomics provide insights into the demographic history, inbreeding, and mutation load of two 'living fossil' tree species of Dipteronia.</title>
        <authorList>
            <person name="Feng Y."/>
            <person name="Comes H.P."/>
            <person name="Chen J."/>
            <person name="Zhu S."/>
            <person name="Lu R."/>
            <person name="Zhang X."/>
            <person name="Li P."/>
            <person name="Qiu J."/>
            <person name="Olsen K.M."/>
            <person name="Qiu Y."/>
        </authorList>
    </citation>
    <scope>NUCLEOTIDE SEQUENCE</scope>
    <source>
        <strain evidence="2">NBL</strain>
    </source>
</reference>
<dbReference type="InterPro" id="IPR053151">
    <property type="entry name" value="RNase_H-like"/>
</dbReference>
<sequence>MDSSCNKKQRVEEWILPLDNDLKLNVDGSALGKPGPADIGRVLKDGNGKVLCMFSLFIGFQDSNTAELSAIHKAVELCSSVSSCVGRNLVIESDSMIAVSWINGQGIENVNLINLIYDIRSNLKLLGGEVKFRTRSSNQFAEKLAKMGSSKNGDFIEWGDFSS</sequence>
<name>A0AAE0B135_9ROSI</name>
<dbReference type="InterPro" id="IPR044730">
    <property type="entry name" value="RNase_H-like_dom_plant"/>
</dbReference>
<evidence type="ECO:0000313" key="3">
    <source>
        <dbReference type="Proteomes" id="UP001281410"/>
    </source>
</evidence>
<dbReference type="SUPFAM" id="SSF53098">
    <property type="entry name" value="Ribonuclease H-like"/>
    <property type="match status" value="1"/>
</dbReference>
<dbReference type="InterPro" id="IPR012337">
    <property type="entry name" value="RNaseH-like_sf"/>
</dbReference>
<dbReference type="Pfam" id="PF13456">
    <property type="entry name" value="RVT_3"/>
    <property type="match status" value="1"/>
</dbReference>
<feature type="domain" description="RNase H type-1" evidence="1">
    <location>
        <begin position="18"/>
        <end position="150"/>
    </location>
</feature>
<dbReference type="PANTHER" id="PTHR47723:SF22">
    <property type="entry name" value="RNASE H TYPE-1 DOMAIN-CONTAINING PROTEIN"/>
    <property type="match status" value="1"/>
</dbReference>
<comment type="caution">
    <text evidence="2">The sequence shown here is derived from an EMBL/GenBank/DDBJ whole genome shotgun (WGS) entry which is preliminary data.</text>
</comment>
<accession>A0AAE0B135</accession>
<proteinExistence type="predicted"/>
<dbReference type="InterPro" id="IPR002156">
    <property type="entry name" value="RNaseH_domain"/>
</dbReference>
<dbReference type="PANTHER" id="PTHR47723">
    <property type="entry name" value="OS05G0353850 PROTEIN"/>
    <property type="match status" value="1"/>
</dbReference>
<evidence type="ECO:0000313" key="2">
    <source>
        <dbReference type="EMBL" id="KAK3228043.1"/>
    </source>
</evidence>
<evidence type="ECO:0000259" key="1">
    <source>
        <dbReference type="PROSITE" id="PS50879"/>
    </source>
</evidence>
<dbReference type="AlphaFoldDB" id="A0AAE0B135"/>
<dbReference type="GO" id="GO:0003676">
    <property type="term" value="F:nucleic acid binding"/>
    <property type="evidence" value="ECO:0007669"/>
    <property type="project" value="InterPro"/>
</dbReference>
<dbReference type="PROSITE" id="PS50879">
    <property type="entry name" value="RNASE_H_1"/>
    <property type="match status" value="1"/>
</dbReference>
<gene>
    <name evidence="2" type="ORF">Dsin_007905</name>
</gene>
<keyword evidence="3" id="KW-1185">Reference proteome</keyword>
<dbReference type="GO" id="GO:0004523">
    <property type="term" value="F:RNA-DNA hybrid ribonuclease activity"/>
    <property type="evidence" value="ECO:0007669"/>
    <property type="project" value="InterPro"/>
</dbReference>